<dbReference type="RefSeq" id="WP_162639272.1">
    <property type="nucleotide sequence ID" value="NZ_CP048286.1"/>
</dbReference>
<gene>
    <name evidence="2" type="ORF">GZH47_06420</name>
</gene>
<protein>
    <submittedName>
        <fullName evidence="2">Uncharacterized protein</fullName>
    </submittedName>
</protein>
<keyword evidence="1" id="KW-0812">Transmembrane</keyword>
<keyword evidence="1" id="KW-1133">Transmembrane helix</keyword>
<proteinExistence type="predicted"/>
<accession>A0A6C0P1B6</accession>
<dbReference type="KEGG" id="prz:GZH47_06420"/>
<keyword evidence="3" id="KW-1185">Reference proteome</keyword>
<keyword evidence="1" id="KW-0472">Membrane</keyword>
<feature type="transmembrane region" description="Helical" evidence="1">
    <location>
        <begin position="47"/>
        <end position="71"/>
    </location>
</feature>
<name>A0A6C0P1B6_9BACL</name>
<dbReference type="AlphaFoldDB" id="A0A6C0P1B6"/>
<reference evidence="2 3" key="1">
    <citation type="submission" date="2020-02" db="EMBL/GenBank/DDBJ databases">
        <title>Paenibacillus sp. nov., isolated from rhizosphere soil of tomato.</title>
        <authorList>
            <person name="Weon H.-Y."/>
            <person name="Lee S.A."/>
        </authorList>
    </citation>
    <scope>NUCLEOTIDE SEQUENCE [LARGE SCALE GENOMIC DNA]</scope>
    <source>
        <strain evidence="2 3">14171R-81</strain>
    </source>
</reference>
<evidence type="ECO:0000313" key="3">
    <source>
        <dbReference type="Proteomes" id="UP000479114"/>
    </source>
</evidence>
<evidence type="ECO:0000313" key="2">
    <source>
        <dbReference type="EMBL" id="QHW30522.1"/>
    </source>
</evidence>
<dbReference type="EMBL" id="CP048286">
    <property type="protein sequence ID" value="QHW30522.1"/>
    <property type="molecule type" value="Genomic_DNA"/>
</dbReference>
<evidence type="ECO:0000256" key="1">
    <source>
        <dbReference type="SAM" id="Phobius"/>
    </source>
</evidence>
<feature type="transmembrane region" description="Helical" evidence="1">
    <location>
        <begin position="80"/>
        <end position="102"/>
    </location>
</feature>
<dbReference type="Proteomes" id="UP000479114">
    <property type="component" value="Chromosome"/>
</dbReference>
<feature type="transmembrane region" description="Helical" evidence="1">
    <location>
        <begin position="7"/>
        <end position="27"/>
    </location>
</feature>
<sequence>MNRKTVLVTLIVSQIIYVISVVAWLFVLGMSVMGFDSPQAQYDMMTWLIFIYILIYPLAMAASAVTAWVLFARRRHRSALLWNGIPLLWIVPLFALLIYVFVA</sequence>
<organism evidence="2 3">
    <name type="scientific">Paenibacillus rhizovicinus</name>
    <dbReference type="NCBI Taxonomy" id="2704463"/>
    <lineage>
        <taxon>Bacteria</taxon>
        <taxon>Bacillati</taxon>
        <taxon>Bacillota</taxon>
        <taxon>Bacilli</taxon>
        <taxon>Bacillales</taxon>
        <taxon>Paenibacillaceae</taxon>
        <taxon>Paenibacillus</taxon>
    </lineage>
</organism>